<evidence type="ECO:0000313" key="4">
    <source>
        <dbReference type="EMBL" id="GAG87448.1"/>
    </source>
</evidence>
<proteinExistence type="predicted"/>
<organism evidence="4">
    <name type="scientific">marine sediment metagenome</name>
    <dbReference type="NCBI Taxonomy" id="412755"/>
    <lineage>
        <taxon>unclassified sequences</taxon>
        <taxon>metagenomes</taxon>
        <taxon>ecological metagenomes</taxon>
    </lineage>
</organism>
<dbReference type="PRINTS" id="PR00508">
    <property type="entry name" value="S21N4MTFRASE"/>
</dbReference>
<feature type="non-terminal residue" evidence="4">
    <location>
        <position position="288"/>
    </location>
</feature>
<evidence type="ECO:0000256" key="1">
    <source>
        <dbReference type="ARBA" id="ARBA00022603"/>
    </source>
</evidence>
<dbReference type="AlphaFoldDB" id="X1BTE5"/>
<dbReference type="GO" id="GO:0032259">
    <property type="term" value="P:methylation"/>
    <property type="evidence" value="ECO:0007669"/>
    <property type="project" value="UniProtKB-KW"/>
</dbReference>
<comment type="caution">
    <text evidence="4">The sequence shown here is derived from an EMBL/GenBank/DDBJ whole genome shotgun (WGS) entry which is preliminary data.</text>
</comment>
<dbReference type="SUPFAM" id="SSF53335">
    <property type="entry name" value="S-adenosyl-L-methionine-dependent methyltransferases"/>
    <property type="match status" value="1"/>
</dbReference>
<reference evidence="4" key="1">
    <citation type="journal article" date="2014" name="Front. Microbiol.">
        <title>High frequency of phylogenetically diverse reductive dehalogenase-homologous genes in deep subseafloor sedimentary metagenomes.</title>
        <authorList>
            <person name="Kawai M."/>
            <person name="Futagami T."/>
            <person name="Toyoda A."/>
            <person name="Takaki Y."/>
            <person name="Nishi S."/>
            <person name="Hori S."/>
            <person name="Arai W."/>
            <person name="Tsubouchi T."/>
            <person name="Morono Y."/>
            <person name="Uchiyama I."/>
            <person name="Ito T."/>
            <person name="Fujiyama A."/>
            <person name="Inagaki F."/>
            <person name="Takami H."/>
        </authorList>
    </citation>
    <scope>NUCLEOTIDE SEQUENCE</scope>
    <source>
        <strain evidence="4">Expedition CK06-06</strain>
    </source>
</reference>
<dbReference type="InterPro" id="IPR029063">
    <property type="entry name" value="SAM-dependent_MTases_sf"/>
</dbReference>
<name>X1BTE5_9ZZZZ</name>
<evidence type="ECO:0000259" key="3">
    <source>
        <dbReference type="Pfam" id="PF01555"/>
    </source>
</evidence>
<dbReference type="Pfam" id="PF01555">
    <property type="entry name" value="N6_N4_Mtase"/>
    <property type="match status" value="1"/>
</dbReference>
<accession>X1BTE5</accession>
<dbReference type="GO" id="GO:0003677">
    <property type="term" value="F:DNA binding"/>
    <property type="evidence" value="ECO:0007669"/>
    <property type="project" value="InterPro"/>
</dbReference>
<keyword evidence="1" id="KW-0489">Methyltransferase</keyword>
<evidence type="ECO:0000256" key="2">
    <source>
        <dbReference type="ARBA" id="ARBA00022679"/>
    </source>
</evidence>
<dbReference type="EMBL" id="BART01016891">
    <property type="protein sequence ID" value="GAG87448.1"/>
    <property type="molecule type" value="Genomic_DNA"/>
</dbReference>
<feature type="domain" description="DNA methylase N-4/N-6" evidence="3">
    <location>
        <begin position="88"/>
        <end position="150"/>
    </location>
</feature>
<protein>
    <recommendedName>
        <fullName evidence="3">DNA methylase N-4/N-6 domain-containing protein</fullName>
    </recommendedName>
</protein>
<sequence length="288" mass="33834">MTLFKYMGKDDPNSFVENELYPRYQKVWRDLLTGRLKQSFQLEFKKKFDSKLYEAEFFSEKYPNTLENAIKLLKSVGWRNEPYDKQHWGNWLHSLSPYQGRLTPSLAHWLIKIFSKKGDTVLDPFMGVGTVPLETDFLHRRSIGIDLNIYAWVVAKGKVERKPIDYYLDYLKNIGNIDTTGIEINDVAQWIQDYFYGETLKEILWLNNKLYEEKEWFLLGCLMGILHGNRPGYLSVYTGCIIPMKPRPTTHPKYRPDKDKPEYRAVIPRMAAKAMRMYATGFPTTTNA</sequence>
<dbReference type="GO" id="GO:0008170">
    <property type="term" value="F:N-methyltransferase activity"/>
    <property type="evidence" value="ECO:0007669"/>
    <property type="project" value="InterPro"/>
</dbReference>
<keyword evidence="2" id="KW-0808">Transferase</keyword>
<dbReference type="InterPro" id="IPR002941">
    <property type="entry name" value="DNA_methylase_N4/N6"/>
</dbReference>
<gene>
    <name evidence="4" type="ORF">S01H4_32339</name>
</gene>
<dbReference type="Gene3D" id="3.40.50.150">
    <property type="entry name" value="Vaccinia Virus protein VP39"/>
    <property type="match status" value="1"/>
</dbReference>
<dbReference type="InterPro" id="IPR001091">
    <property type="entry name" value="RM_Methyltransferase"/>
</dbReference>